<organism evidence="2 3">
    <name type="scientific">Methanocalculus chunghsingensis</name>
    <dbReference type="NCBI Taxonomy" id="156457"/>
    <lineage>
        <taxon>Archaea</taxon>
        <taxon>Methanobacteriati</taxon>
        <taxon>Methanobacteriota</taxon>
        <taxon>Stenosarchaea group</taxon>
        <taxon>Methanomicrobia</taxon>
        <taxon>Methanomicrobiales</taxon>
        <taxon>Methanocalculaceae</taxon>
        <taxon>Methanocalculus</taxon>
    </lineage>
</organism>
<dbReference type="PANTHER" id="PTHR37809">
    <property type="entry name" value="RIBOSOMAL PROTEIN S12 METHYLTHIOTRANSFERASE ACCESSORY FACTOR YCAO"/>
    <property type="match status" value="1"/>
</dbReference>
<evidence type="ECO:0000313" key="3">
    <source>
        <dbReference type="Proteomes" id="UP000730161"/>
    </source>
</evidence>
<dbReference type="AlphaFoldDB" id="A0A8J7W823"/>
<reference evidence="2" key="1">
    <citation type="submission" date="2014-12" db="EMBL/GenBank/DDBJ databases">
        <authorList>
            <person name="Huang H.-H."/>
            <person name="Chen S.-C."/>
            <person name="Lai M.-C."/>
        </authorList>
    </citation>
    <scope>NUCLEOTIDE SEQUENCE</scope>
    <source>
        <strain evidence="2">K1F9705b</strain>
    </source>
</reference>
<dbReference type="InterPro" id="IPR003776">
    <property type="entry name" value="YcaO-like_dom"/>
</dbReference>
<dbReference type="PANTHER" id="PTHR37809:SF1">
    <property type="entry name" value="RIBOSOMAL PROTEIN S12 METHYLTHIOTRANSFERASE ACCESSORY FACTOR YCAO"/>
    <property type="match status" value="1"/>
</dbReference>
<dbReference type="EMBL" id="JWHL01000001">
    <property type="protein sequence ID" value="MBR1368117.1"/>
    <property type="molecule type" value="Genomic_DNA"/>
</dbReference>
<protein>
    <recommendedName>
        <fullName evidence="1">YcaO domain-containing protein</fullName>
    </recommendedName>
</protein>
<name>A0A8J7W823_9EURY</name>
<proteinExistence type="predicted"/>
<keyword evidence="3" id="KW-1185">Reference proteome</keyword>
<dbReference type="NCBIfam" id="TIGR03266">
    <property type="entry name" value="methan_mark_1"/>
    <property type="match status" value="1"/>
</dbReference>
<feature type="domain" description="YcaO" evidence="1">
    <location>
        <begin position="70"/>
        <end position="405"/>
    </location>
</feature>
<comment type="caution">
    <text evidence="2">The sequence shown here is derived from an EMBL/GenBank/DDBJ whole genome shotgun (WGS) entry which is preliminary data.</text>
</comment>
<gene>
    <name evidence="2" type="ORF">RJ53_00850</name>
</gene>
<sequence>MHLKSCPKGYMIETHRAVSPESTLERVEPLLPKAGITRVADITGLDRLGIPVFSCIRPTAAGGAISVYNGKGATPVAARVSAIMEGIERCSAEMEAPPVTIARYSDLVSRQPAVNPVDLILPTGADPDAPLPWVSGYDILREEKVLLPAHAVHHPVAKTCSPLFRTNTNGIASGNTLEEAIFHGLMEVIERDAWSIVEATRYTGERIIDISDPMSMEIIDRFSHAGIDLTIRDITSDIGIPTCAAVADDTVLLDPSLLVTGMGTHTTPEIAVLRALTEVAQSRLTQIHGAREDTVVADMRRQIGYERTKRLNGYWFRENGDIRFSSLPTYTSDDLLTDIRHVCSKLNSAGYDRVIVSDLTRPDMGVPVVRVVVPGLEVYAMDQERIGERCKHARRSRLPRSKPAA</sequence>
<dbReference type="Proteomes" id="UP000730161">
    <property type="component" value="Unassembled WGS sequence"/>
</dbReference>
<evidence type="ECO:0000259" key="1">
    <source>
        <dbReference type="PROSITE" id="PS51664"/>
    </source>
</evidence>
<dbReference type="PROSITE" id="PS51664">
    <property type="entry name" value="YCAO"/>
    <property type="match status" value="1"/>
</dbReference>
<dbReference type="Pfam" id="PF02624">
    <property type="entry name" value="YcaO"/>
    <property type="match status" value="1"/>
</dbReference>
<dbReference type="RefSeq" id="WP_211529712.1">
    <property type="nucleotide sequence ID" value="NZ_JWHL01000001.1"/>
</dbReference>
<dbReference type="OrthoDB" id="7433at2157"/>
<accession>A0A8J7W823</accession>
<dbReference type="NCBIfam" id="TIGR00702">
    <property type="entry name" value="YcaO-type kinase domain"/>
    <property type="match status" value="1"/>
</dbReference>
<dbReference type="InterPro" id="IPR017667">
    <property type="entry name" value="Methan_mark_1"/>
</dbReference>
<evidence type="ECO:0000313" key="2">
    <source>
        <dbReference type="EMBL" id="MBR1368117.1"/>
    </source>
</evidence>
<dbReference type="Gene3D" id="3.30.1330.230">
    <property type="match status" value="2"/>
</dbReference>